<dbReference type="Proteomes" id="UP000566071">
    <property type="component" value="Unassembled WGS sequence"/>
</dbReference>
<evidence type="ECO:0000313" key="2">
    <source>
        <dbReference type="Proteomes" id="UP000566071"/>
    </source>
</evidence>
<evidence type="ECO:0000313" key="1">
    <source>
        <dbReference type="EMBL" id="NNU34742.1"/>
    </source>
</evidence>
<name>A0ABX1W3F8_9SPHI</name>
<keyword evidence="2" id="KW-1185">Reference proteome</keyword>
<protein>
    <recommendedName>
        <fullName evidence="3">Uracil-DNA glycosylase-like domain-containing protein</fullName>
    </recommendedName>
</protein>
<gene>
    <name evidence="1" type="ORF">HK413_12995</name>
</gene>
<proteinExistence type="predicted"/>
<dbReference type="EMBL" id="JABFCR010000066">
    <property type="protein sequence ID" value="NNU34742.1"/>
    <property type="molecule type" value="Genomic_DNA"/>
</dbReference>
<reference evidence="1 2" key="1">
    <citation type="submission" date="2020-05" db="EMBL/GenBank/DDBJ databases">
        <authorList>
            <person name="Khan S.A."/>
            <person name="Jeon C.O."/>
            <person name="Chun B.H."/>
        </authorList>
    </citation>
    <scope>NUCLEOTIDE SEQUENCE [LARGE SCALE GENOMIC DNA]</scope>
    <source>
        <strain evidence="1 2">S1162</strain>
    </source>
</reference>
<evidence type="ECO:0008006" key="3">
    <source>
        <dbReference type="Google" id="ProtNLM"/>
    </source>
</evidence>
<dbReference type="RefSeq" id="WP_175270413.1">
    <property type="nucleotide sequence ID" value="NZ_JABFCR010000066.1"/>
</dbReference>
<accession>A0ABX1W3F8</accession>
<comment type="caution">
    <text evidence="1">The sequence shown here is derived from an EMBL/GenBank/DDBJ whole genome shotgun (WGS) entry which is preliminary data.</text>
</comment>
<sequence>MRSENPAALRFILEDDIYLLQSDKAAINQTPVTPVEISAPAVIPSAPAAATATLPETAATAAATLPNTPEVTVTGTPAVQFNYMGSNKKRFLIITHYPTENFIAADHLAALQNILKRLAYEIDDVAILNLAKAAITTVTDIVAYFKPEKLLILGEAAVPAGMGVPPVNQYKKMKNGVFLRSFSFDEMMSSTDNKKVFWEQMKNL</sequence>
<organism evidence="1 2">
    <name type="scientific">Mucilaginibacter humi</name>
    <dbReference type="NCBI Taxonomy" id="2732510"/>
    <lineage>
        <taxon>Bacteria</taxon>
        <taxon>Pseudomonadati</taxon>
        <taxon>Bacteroidota</taxon>
        <taxon>Sphingobacteriia</taxon>
        <taxon>Sphingobacteriales</taxon>
        <taxon>Sphingobacteriaceae</taxon>
        <taxon>Mucilaginibacter</taxon>
    </lineage>
</organism>